<dbReference type="RefSeq" id="WP_013346427.1">
    <property type="nucleotide sequence ID" value="NC_014541.1"/>
</dbReference>
<feature type="binding site" evidence="8">
    <location>
        <position position="210"/>
    </location>
    <ligand>
        <name>Zn(2+)</name>
        <dbReference type="ChEBI" id="CHEBI:29105"/>
    </ligand>
</feature>
<dbReference type="Gene3D" id="3.20.20.140">
    <property type="entry name" value="Metal-dependent hydrolases"/>
    <property type="match status" value="1"/>
</dbReference>
<comment type="catalytic activity">
    <reaction evidence="5">
        <text>N-acetyl-D-glucosamine 6-phosphate + H2O = D-glucosamine 6-phosphate + acetate</text>
        <dbReference type="Rhea" id="RHEA:22936"/>
        <dbReference type="ChEBI" id="CHEBI:15377"/>
        <dbReference type="ChEBI" id="CHEBI:30089"/>
        <dbReference type="ChEBI" id="CHEBI:57513"/>
        <dbReference type="ChEBI" id="CHEBI:58725"/>
        <dbReference type="EC" id="3.5.1.25"/>
    </reaction>
</comment>
<dbReference type="GeneID" id="67183143"/>
<dbReference type="PANTHER" id="PTHR11113">
    <property type="entry name" value="N-ACETYLGLUCOSAMINE-6-PHOSPHATE DEACETYLASE"/>
    <property type="match status" value="1"/>
</dbReference>
<keyword evidence="4 5" id="KW-0119">Carbohydrate metabolism</keyword>
<evidence type="ECO:0000313" key="11">
    <source>
        <dbReference type="Proteomes" id="UP000006683"/>
    </source>
</evidence>
<dbReference type="OrthoDB" id="9776488at2"/>
<dbReference type="Gene3D" id="2.30.40.10">
    <property type="entry name" value="Urease, subunit C, domain 1"/>
    <property type="match status" value="1"/>
</dbReference>
<dbReference type="SUPFAM" id="SSF51556">
    <property type="entry name" value="Metallo-dependent hydrolases"/>
    <property type="match status" value="1"/>
</dbReference>
<dbReference type="AlphaFoldDB" id="E1SSW7"/>
<dbReference type="EMBL" id="CP002209">
    <property type="protein sequence ID" value="ADN77121.1"/>
    <property type="molecule type" value="Genomic_DNA"/>
</dbReference>
<evidence type="ECO:0000256" key="8">
    <source>
        <dbReference type="PIRSR" id="PIRSR038994-3"/>
    </source>
</evidence>
<protein>
    <recommendedName>
        <fullName evidence="5">N-acetylgalactosamine-6-phosphate deacetylase</fullName>
        <ecNumber evidence="5">3.5.1.25</ecNumber>
    </recommendedName>
    <alternativeName>
        <fullName evidence="5">N-acetylglucosamine-6-phosphate deacetylase</fullName>
    </alternativeName>
</protein>
<feature type="binding site" evidence="7">
    <location>
        <begin position="301"/>
        <end position="303"/>
    </location>
    <ligand>
        <name>substrate</name>
    </ligand>
</feature>
<feature type="binding site" evidence="7">
    <location>
        <begin position="213"/>
        <end position="214"/>
    </location>
    <ligand>
        <name>substrate</name>
    </ligand>
</feature>
<accession>E1SSW7</accession>
<dbReference type="KEGG" id="fbl:Fbal_2919"/>
<dbReference type="InterPro" id="IPR011059">
    <property type="entry name" value="Metal-dep_hydrolase_composite"/>
</dbReference>
<evidence type="ECO:0000256" key="2">
    <source>
        <dbReference type="ARBA" id="ARBA00022723"/>
    </source>
</evidence>
<feature type="binding site" evidence="8">
    <location>
        <position position="189"/>
    </location>
    <ligand>
        <name>Zn(2+)</name>
        <dbReference type="ChEBI" id="CHEBI:29105"/>
    </ligand>
</feature>
<dbReference type="GO" id="GO:0006046">
    <property type="term" value="P:N-acetylglucosamine catabolic process"/>
    <property type="evidence" value="ECO:0007669"/>
    <property type="project" value="TreeGrafter"/>
</dbReference>
<keyword evidence="2 8" id="KW-0479">Metal-binding</keyword>
<feature type="binding site" evidence="7">
    <location>
        <position position="136"/>
    </location>
    <ligand>
        <name>substrate</name>
    </ligand>
</feature>
<dbReference type="SUPFAM" id="SSF51338">
    <property type="entry name" value="Composite domain of metallo-dependent hydrolases"/>
    <property type="match status" value="1"/>
</dbReference>
<organism evidence="10 11">
    <name type="scientific">Ferrimonas balearica (strain DSM 9799 / CCM 4581 / KCTC 23876 / PAT)</name>
    <dbReference type="NCBI Taxonomy" id="550540"/>
    <lineage>
        <taxon>Bacteria</taxon>
        <taxon>Pseudomonadati</taxon>
        <taxon>Pseudomonadota</taxon>
        <taxon>Gammaproteobacteria</taxon>
        <taxon>Alteromonadales</taxon>
        <taxon>Ferrimonadaceae</taxon>
        <taxon>Ferrimonas</taxon>
    </lineage>
</organism>
<dbReference type="Pfam" id="PF01979">
    <property type="entry name" value="Amidohydro_1"/>
    <property type="match status" value="1"/>
</dbReference>
<evidence type="ECO:0000313" key="10">
    <source>
        <dbReference type="EMBL" id="ADN77121.1"/>
    </source>
</evidence>
<dbReference type="PANTHER" id="PTHR11113:SF14">
    <property type="entry name" value="N-ACETYLGLUCOSAMINE-6-PHOSPHATE DEACETYLASE"/>
    <property type="match status" value="1"/>
</dbReference>
<evidence type="ECO:0000256" key="4">
    <source>
        <dbReference type="ARBA" id="ARBA00023277"/>
    </source>
</evidence>
<evidence type="ECO:0000256" key="3">
    <source>
        <dbReference type="ARBA" id="ARBA00022801"/>
    </source>
</evidence>
<dbReference type="NCBIfam" id="TIGR00221">
    <property type="entry name" value="nagA"/>
    <property type="match status" value="1"/>
</dbReference>
<dbReference type="InterPro" id="IPR032466">
    <property type="entry name" value="Metal_Hydrolase"/>
</dbReference>
<evidence type="ECO:0000256" key="1">
    <source>
        <dbReference type="ARBA" id="ARBA00010716"/>
    </source>
</evidence>
<comment type="cofactor">
    <cofactor evidence="8">
        <name>a divalent metal cation</name>
        <dbReference type="ChEBI" id="CHEBI:60240"/>
    </cofactor>
    <text evidence="8">Binds 1 divalent metal cation per subunit.</text>
</comment>
<dbReference type="eggNOG" id="COG1820">
    <property type="taxonomic scope" value="Bacteria"/>
</dbReference>
<comment type="similarity">
    <text evidence="1 5">Belongs to the metallo-dependent hydrolases superfamily. NagA family.</text>
</comment>
<sequence>MTQTYQIARLFNGERFHRDAWLTIDNGKIVALGHGQAPSQAKVLTGTLVPGFVDVQVNGGGGALFNGDRSVNAIATIGAAHARYGTTAFLPTLITDSLSVLQEGADAIAAALREQCPGVIGVHFEGPHLSVAKKGVHSAEHIRPLTDAEMAVYTRSDLGTVVVTLAPETVPASQIAELVAAGVRVCLGHSNADYATAQAALEAGASGFTHLFNAMSPFTSREPGMVGAALLDPHSWCGLIVDGHHVDDASLKLAIQAKAAQKMMLVTDAMPPVGVEGDTFTLLGRTIRRDGDKLTAPTGELAGSVLDMASAVRNSVHRLGVSEAEAFRMASRYPAEFLGLEQPGRLRVGGRADMVLLDDDFQVQQCWIGGEAVLKP</sequence>
<feature type="binding site" evidence="7">
    <location>
        <position position="245"/>
    </location>
    <ligand>
        <name>substrate</name>
    </ligand>
</feature>
<feature type="binding site" evidence="7">
    <location>
        <position position="221"/>
    </location>
    <ligand>
        <name>substrate</name>
    </ligand>
</feature>
<feature type="binding site" evidence="8">
    <location>
        <position position="125"/>
    </location>
    <ligand>
        <name>Zn(2+)</name>
        <dbReference type="ChEBI" id="CHEBI:29105"/>
    </ligand>
</feature>
<dbReference type="InterPro" id="IPR006680">
    <property type="entry name" value="Amidohydro-rel"/>
</dbReference>
<dbReference type="InterPro" id="IPR003764">
    <property type="entry name" value="GlcNAc_6-P_deAcase"/>
</dbReference>
<dbReference type="STRING" id="550540.Fbal_2919"/>
<dbReference type="GO" id="GO:0008448">
    <property type="term" value="F:N-acetylglucosamine-6-phosphate deacetylase activity"/>
    <property type="evidence" value="ECO:0007669"/>
    <property type="project" value="UniProtKB-UniRule"/>
</dbReference>
<gene>
    <name evidence="10" type="ordered locus">Fbal_2919</name>
</gene>
<feature type="domain" description="Amidohydrolase-related" evidence="9">
    <location>
        <begin position="47"/>
        <end position="373"/>
    </location>
</feature>
<dbReference type="PIRSF" id="PIRSF038994">
    <property type="entry name" value="NagA"/>
    <property type="match status" value="1"/>
</dbReference>
<dbReference type="FunFam" id="3.20.20.140:FF:000004">
    <property type="entry name" value="N-acetylglucosamine-6-phosphate deacetylase"/>
    <property type="match status" value="1"/>
</dbReference>
<reference evidence="10 11" key="1">
    <citation type="journal article" date="2010" name="Stand. Genomic Sci.">
        <title>Complete genome sequence of Ferrimonas balearica type strain (PAT).</title>
        <authorList>
            <person name="Nolan M."/>
            <person name="Sikorski J."/>
            <person name="Davenport K."/>
            <person name="Lucas S."/>
            <person name="Glavina Del Rio T."/>
            <person name="Tice H."/>
            <person name="Cheng J."/>
            <person name="Goodwin L."/>
            <person name="Pitluck S."/>
            <person name="Liolios K."/>
            <person name="Ivanova N."/>
            <person name="Mavromatis K."/>
            <person name="Ovchinnikova G."/>
            <person name="Pati A."/>
            <person name="Chen A."/>
            <person name="Palaniappan K."/>
            <person name="Land M."/>
            <person name="Hauser L."/>
            <person name="Chang Y."/>
            <person name="Jeffries C."/>
            <person name="Tapia R."/>
            <person name="Brettin T."/>
            <person name="Detter J."/>
            <person name="Han C."/>
            <person name="Yasawong M."/>
            <person name="Rohde M."/>
            <person name="Tindall B."/>
            <person name="Goker M."/>
            <person name="Woyke T."/>
            <person name="Bristow J."/>
            <person name="Eisen J."/>
            <person name="Markowitz V."/>
            <person name="Hugenholtz P."/>
            <person name="Kyrpides N."/>
            <person name="Klenk H."/>
            <person name="Lapidus A."/>
        </authorList>
    </citation>
    <scope>NUCLEOTIDE SEQUENCE [LARGE SCALE GENOMIC DNA]</scope>
    <source>
        <strain evidence="11">DSM 9799 / CCM 4581 / KCTC 23876 / PAT</strain>
    </source>
</reference>
<dbReference type="GO" id="GO:0046872">
    <property type="term" value="F:metal ion binding"/>
    <property type="evidence" value="ECO:0007669"/>
    <property type="project" value="UniProtKB-KW"/>
</dbReference>
<evidence type="ECO:0000256" key="5">
    <source>
        <dbReference type="PIRNR" id="PIRNR038994"/>
    </source>
</evidence>
<dbReference type="HOGENOM" id="CLU_032482_2_2_6"/>
<keyword evidence="3 5" id="KW-0378">Hydrolase</keyword>
<name>E1SSW7_FERBD</name>
<evidence type="ECO:0000256" key="6">
    <source>
        <dbReference type="PIRSR" id="PIRSR038994-1"/>
    </source>
</evidence>
<dbReference type="Proteomes" id="UP000006683">
    <property type="component" value="Chromosome"/>
</dbReference>
<keyword evidence="11" id="KW-1185">Reference proteome</keyword>
<evidence type="ECO:0000256" key="7">
    <source>
        <dbReference type="PIRSR" id="PIRSR038994-2"/>
    </source>
</evidence>
<feature type="active site" description="Proton donor/acceptor" evidence="6">
    <location>
        <position position="268"/>
    </location>
</feature>
<proteinExistence type="inferred from homology"/>
<dbReference type="CDD" id="cd00854">
    <property type="entry name" value="NagA"/>
    <property type="match status" value="1"/>
</dbReference>
<dbReference type="EC" id="3.5.1.25" evidence="5"/>
<evidence type="ECO:0000259" key="9">
    <source>
        <dbReference type="Pfam" id="PF01979"/>
    </source>
</evidence>